<proteinExistence type="predicted"/>
<evidence type="ECO:0008006" key="4">
    <source>
        <dbReference type="Google" id="ProtNLM"/>
    </source>
</evidence>
<evidence type="ECO:0000313" key="2">
    <source>
        <dbReference type="EMBL" id="QIS04230.1"/>
    </source>
</evidence>
<feature type="transmembrane region" description="Helical" evidence="1">
    <location>
        <begin position="15"/>
        <end position="35"/>
    </location>
</feature>
<dbReference type="AlphaFoldDB" id="A0A6G9XTR2"/>
<sequence length="340" mass="36016">MSDLLAGSDRRQRRIMVLAGVLTVSVILACLLVVVRKPTSVAADSIRITVRTTYLGPGVRPDTQVLLRGVEVGRVESVRPRAAGGIDMAIRLRRSGIAGLTDTFDFDYRPQNYFGVTGVHLMPGPGGEPLSDGTRLTRAPRGDHTMSALLRRAGQLAGGTHTGELVEVVRRVADYTTALAPLLETGILVTGLLAETQRGTPIELLDRLHAINGPLPDFIDHAISAETALRQIPSARAVLDDFAPMDVTMQLIATGFFGPVGALLGSHATDFTPLTEIVRTLSDVVTATLRKARAAVPLDTVLSGIDSAYTGPDGDKSLKLRIALQALPFLDGALPGPGGR</sequence>
<evidence type="ECO:0000256" key="1">
    <source>
        <dbReference type="SAM" id="Phobius"/>
    </source>
</evidence>
<gene>
    <name evidence="2" type="ORF">F5X71_19530</name>
</gene>
<protein>
    <recommendedName>
        <fullName evidence="4">Virulence factor Mce family protein</fullName>
    </recommendedName>
</protein>
<dbReference type="Proteomes" id="UP000501705">
    <property type="component" value="Chromosome"/>
</dbReference>
<dbReference type="EMBL" id="CP046171">
    <property type="protein sequence ID" value="QIS04230.1"/>
    <property type="molecule type" value="Genomic_DNA"/>
</dbReference>
<keyword evidence="1" id="KW-0812">Transmembrane</keyword>
<organism evidence="2 3">
    <name type="scientific">Nocardia brasiliensis</name>
    <dbReference type="NCBI Taxonomy" id="37326"/>
    <lineage>
        <taxon>Bacteria</taxon>
        <taxon>Bacillati</taxon>
        <taxon>Actinomycetota</taxon>
        <taxon>Actinomycetes</taxon>
        <taxon>Mycobacteriales</taxon>
        <taxon>Nocardiaceae</taxon>
        <taxon>Nocardia</taxon>
    </lineage>
</organism>
<name>A0A6G9XTR2_NOCBR</name>
<accession>A0A6G9XTR2</accession>
<dbReference type="RefSeq" id="WP_167463349.1">
    <property type="nucleotide sequence ID" value="NZ_CP046171.1"/>
</dbReference>
<reference evidence="2 3" key="1">
    <citation type="journal article" date="2019" name="ACS Chem. Biol.">
        <title>Identification and Mobilization of a Cryptic Antibiotic Biosynthesis Gene Locus from a Human-Pathogenic Nocardia Isolate.</title>
        <authorList>
            <person name="Herisse M."/>
            <person name="Ishida K."/>
            <person name="Porter J.L."/>
            <person name="Howden B."/>
            <person name="Hertweck C."/>
            <person name="Stinear T.P."/>
            <person name="Pidot S.J."/>
        </authorList>
    </citation>
    <scope>NUCLEOTIDE SEQUENCE [LARGE SCALE GENOMIC DNA]</scope>
    <source>
        <strain evidence="2 3">AUSMDU00024985</strain>
    </source>
</reference>
<keyword evidence="1" id="KW-0472">Membrane</keyword>
<keyword evidence="1" id="KW-1133">Transmembrane helix</keyword>
<evidence type="ECO:0000313" key="3">
    <source>
        <dbReference type="Proteomes" id="UP000501705"/>
    </source>
</evidence>